<comment type="similarity">
    <text evidence="1">Belongs to the RNA polymerase beta chain family.</text>
</comment>
<dbReference type="Pfam" id="PF00562">
    <property type="entry name" value="RNA_pol_Rpb2_6"/>
    <property type="match status" value="1"/>
</dbReference>
<gene>
    <name evidence="9" type="ORF">CALVIDRAFT_464509</name>
</gene>
<dbReference type="Gene3D" id="2.40.270.10">
    <property type="entry name" value="DNA-directed RNA polymerase, subunit 2, domain 6"/>
    <property type="match status" value="1"/>
</dbReference>
<evidence type="ECO:0000313" key="9">
    <source>
        <dbReference type="EMBL" id="KZO89978.1"/>
    </source>
</evidence>
<dbReference type="OrthoDB" id="3357258at2759"/>
<dbReference type="GO" id="GO:0003677">
    <property type="term" value="F:DNA binding"/>
    <property type="evidence" value="ECO:0007669"/>
    <property type="project" value="InterPro"/>
</dbReference>
<evidence type="ECO:0000256" key="6">
    <source>
        <dbReference type="ARBA" id="ARBA00023163"/>
    </source>
</evidence>
<dbReference type="GO" id="GO:0003899">
    <property type="term" value="F:DNA-directed RNA polymerase activity"/>
    <property type="evidence" value="ECO:0007669"/>
    <property type="project" value="UniProtKB-EC"/>
</dbReference>
<keyword evidence="4" id="KW-0808">Transferase</keyword>
<dbReference type="InterPro" id="IPR007647">
    <property type="entry name" value="RNA_pol_Rpb2_5"/>
</dbReference>
<dbReference type="InterPro" id="IPR015712">
    <property type="entry name" value="DNA-dir_RNA_pol_su2"/>
</dbReference>
<dbReference type="SUPFAM" id="SSF64484">
    <property type="entry name" value="beta and beta-prime subunits of DNA dependent RNA-polymerase"/>
    <property type="match status" value="1"/>
</dbReference>
<accession>A0A167FYD3</accession>
<organism evidence="9 10">
    <name type="scientific">Calocera viscosa (strain TUFC12733)</name>
    <dbReference type="NCBI Taxonomy" id="1330018"/>
    <lineage>
        <taxon>Eukaryota</taxon>
        <taxon>Fungi</taxon>
        <taxon>Dikarya</taxon>
        <taxon>Basidiomycota</taxon>
        <taxon>Agaricomycotina</taxon>
        <taxon>Dacrymycetes</taxon>
        <taxon>Dacrymycetales</taxon>
        <taxon>Dacrymycetaceae</taxon>
        <taxon>Calocera</taxon>
    </lineage>
</organism>
<evidence type="ECO:0000256" key="2">
    <source>
        <dbReference type="ARBA" id="ARBA00012418"/>
    </source>
</evidence>
<dbReference type="GO" id="GO:0006351">
    <property type="term" value="P:DNA-templated transcription"/>
    <property type="evidence" value="ECO:0007669"/>
    <property type="project" value="InterPro"/>
</dbReference>
<evidence type="ECO:0000313" key="10">
    <source>
        <dbReference type="Proteomes" id="UP000076738"/>
    </source>
</evidence>
<evidence type="ECO:0000256" key="1">
    <source>
        <dbReference type="ARBA" id="ARBA00006835"/>
    </source>
</evidence>
<keyword evidence="3" id="KW-0240">DNA-directed RNA polymerase</keyword>
<evidence type="ECO:0000256" key="5">
    <source>
        <dbReference type="ARBA" id="ARBA00022695"/>
    </source>
</evidence>
<dbReference type="EMBL" id="KV417356">
    <property type="protein sequence ID" value="KZO89978.1"/>
    <property type="molecule type" value="Genomic_DNA"/>
</dbReference>
<evidence type="ECO:0000259" key="8">
    <source>
        <dbReference type="Pfam" id="PF04567"/>
    </source>
</evidence>
<evidence type="ECO:0000256" key="4">
    <source>
        <dbReference type="ARBA" id="ARBA00022679"/>
    </source>
</evidence>
<dbReference type="Proteomes" id="UP000076738">
    <property type="component" value="Unassembled WGS sequence"/>
</dbReference>
<keyword evidence="6" id="KW-0804">Transcription</keyword>
<reference evidence="9 10" key="1">
    <citation type="journal article" date="2016" name="Mol. Biol. Evol.">
        <title>Comparative Genomics of Early-Diverging Mushroom-Forming Fungi Provides Insights into the Origins of Lignocellulose Decay Capabilities.</title>
        <authorList>
            <person name="Nagy L.G."/>
            <person name="Riley R."/>
            <person name="Tritt A."/>
            <person name="Adam C."/>
            <person name="Daum C."/>
            <person name="Floudas D."/>
            <person name="Sun H."/>
            <person name="Yadav J.S."/>
            <person name="Pangilinan J."/>
            <person name="Larsson K.H."/>
            <person name="Matsuura K."/>
            <person name="Barry K."/>
            <person name="Labutti K."/>
            <person name="Kuo R."/>
            <person name="Ohm R.A."/>
            <person name="Bhattacharya S.S."/>
            <person name="Shirouzu T."/>
            <person name="Yoshinaga Y."/>
            <person name="Martin F.M."/>
            <person name="Grigoriev I.V."/>
            <person name="Hibbett D.S."/>
        </authorList>
    </citation>
    <scope>NUCLEOTIDE SEQUENCE [LARGE SCALE GENOMIC DNA]</scope>
    <source>
        <strain evidence="9 10">TUFC12733</strain>
    </source>
</reference>
<name>A0A167FYD3_CALVF</name>
<proteinExistence type="inferred from homology"/>
<protein>
    <recommendedName>
        <fullName evidence="2">DNA-directed RNA polymerase</fullName>
        <ecNumber evidence="2">2.7.7.6</ecNumber>
    </recommendedName>
</protein>
<keyword evidence="5" id="KW-0548">Nucleotidyltransferase</keyword>
<feature type="domain" description="DNA-directed RNA polymerase subunit 2 hybrid-binding" evidence="7">
    <location>
        <begin position="105"/>
        <end position="158"/>
    </location>
</feature>
<feature type="domain" description="RNA polymerase Rpb2" evidence="8">
    <location>
        <begin position="30"/>
        <end position="98"/>
    </location>
</feature>
<evidence type="ECO:0000259" key="7">
    <source>
        <dbReference type="Pfam" id="PF00562"/>
    </source>
</evidence>
<dbReference type="STRING" id="1330018.A0A167FYD3"/>
<sequence length="158" mass="17934">VRERLNLVISKKEIDYLQNQEDDEGQPYGWSQLVSNGMVELLDAEEEETVMIAMTPEDLEASKTKRGTGYISNEPQNAAVRIKSIVHHEHWSHCEIHPSMILGTCASIIPIPDHNQPRNTYQSAMGKQAMGTYLTNFQVRMDTMANILYYPQKPLATT</sequence>
<keyword evidence="10" id="KW-1185">Reference proteome</keyword>
<dbReference type="GO" id="GO:0032549">
    <property type="term" value="F:ribonucleoside binding"/>
    <property type="evidence" value="ECO:0007669"/>
    <property type="project" value="InterPro"/>
</dbReference>
<dbReference type="Pfam" id="PF04567">
    <property type="entry name" value="RNA_pol_Rpb2_5"/>
    <property type="match status" value="1"/>
</dbReference>
<feature type="non-terminal residue" evidence="9">
    <location>
        <position position="1"/>
    </location>
</feature>
<dbReference type="EC" id="2.7.7.6" evidence="2"/>
<feature type="non-terminal residue" evidence="9">
    <location>
        <position position="158"/>
    </location>
</feature>
<dbReference type="PANTHER" id="PTHR20856">
    <property type="entry name" value="DNA-DIRECTED RNA POLYMERASE I SUBUNIT 2"/>
    <property type="match status" value="1"/>
</dbReference>
<dbReference type="AlphaFoldDB" id="A0A167FYD3"/>
<dbReference type="Gene3D" id="2.40.50.150">
    <property type="match status" value="1"/>
</dbReference>
<dbReference type="InterPro" id="IPR014724">
    <property type="entry name" value="RNA_pol_RPB2_OB-fold"/>
</dbReference>
<dbReference type="InterPro" id="IPR037033">
    <property type="entry name" value="DNA-dir_RNAP_su2_hyb_sf"/>
</dbReference>
<dbReference type="GO" id="GO:0000428">
    <property type="term" value="C:DNA-directed RNA polymerase complex"/>
    <property type="evidence" value="ECO:0007669"/>
    <property type="project" value="UniProtKB-KW"/>
</dbReference>
<evidence type="ECO:0000256" key="3">
    <source>
        <dbReference type="ARBA" id="ARBA00022478"/>
    </source>
</evidence>
<dbReference type="InterPro" id="IPR007120">
    <property type="entry name" value="DNA-dir_RNAP_su2_dom"/>
</dbReference>